<dbReference type="InterPro" id="IPR026206">
    <property type="entry name" value="HAUS3"/>
</dbReference>
<dbReference type="PANTHER" id="PTHR19378">
    <property type="entry name" value="GOLGIN- RELATED"/>
    <property type="match status" value="1"/>
</dbReference>
<dbReference type="Proteomes" id="UP001163046">
    <property type="component" value="Unassembled WGS sequence"/>
</dbReference>
<organism evidence="1 2">
    <name type="scientific">Desmophyllum pertusum</name>
    <dbReference type="NCBI Taxonomy" id="174260"/>
    <lineage>
        <taxon>Eukaryota</taxon>
        <taxon>Metazoa</taxon>
        <taxon>Cnidaria</taxon>
        <taxon>Anthozoa</taxon>
        <taxon>Hexacorallia</taxon>
        <taxon>Scleractinia</taxon>
        <taxon>Caryophylliina</taxon>
        <taxon>Caryophylliidae</taxon>
        <taxon>Desmophyllum</taxon>
    </lineage>
</organism>
<dbReference type="EMBL" id="MU827388">
    <property type="protein sequence ID" value="KAJ7350149.1"/>
    <property type="molecule type" value="Genomic_DNA"/>
</dbReference>
<dbReference type="PANTHER" id="PTHR19378:SF0">
    <property type="entry name" value="HAUS AUGMIN-LIKE COMPLEX SUBUNIT 3"/>
    <property type="match status" value="1"/>
</dbReference>
<protein>
    <submittedName>
        <fullName evidence="1">Spindle assembly</fullName>
    </submittedName>
</protein>
<dbReference type="GO" id="GO:0070652">
    <property type="term" value="C:HAUS complex"/>
    <property type="evidence" value="ECO:0007669"/>
    <property type="project" value="InterPro"/>
</dbReference>
<evidence type="ECO:0000313" key="1">
    <source>
        <dbReference type="EMBL" id="KAJ7350149.1"/>
    </source>
</evidence>
<dbReference type="GO" id="GO:0051225">
    <property type="term" value="P:spindle assembly"/>
    <property type="evidence" value="ECO:0007669"/>
    <property type="project" value="InterPro"/>
</dbReference>
<proteinExistence type="predicted"/>
<dbReference type="GO" id="GO:0072686">
    <property type="term" value="C:mitotic spindle"/>
    <property type="evidence" value="ECO:0007669"/>
    <property type="project" value="TreeGrafter"/>
</dbReference>
<sequence length="164" mass="18577">MEGLYRVLESPPVGEEDRTKEIFLAYNQLVEWSQKLAGQLEEFTVSLASSGSRQEEAWKQLESNLQQCVKTVYGESATTGGLPQLSPQRIADGLNQLDELLVTLEQSIKDIIKECEAKKKVLRSDSLKLMERELFIYFFTDPPRLKRAIAELSARVDAQIVSLK</sequence>
<gene>
    <name evidence="1" type="primary">HAUS3_1</name>
    <name evidence="1" type="ORF">OS493_038159</name>
</gene>
<comment type="caution">
    <text evidence="1">The sequence shown here is derived from an EMBL/GenBank/DDBJ whole genome shotgun (WGS) entry which is preliminary data.</text>
</comment>
<reference evidence="1" key="1">
    <citation type="submission" date="2023-01" db="EMBL/GenBank/DDBJ databases">
        <title>Genome assembly of the deep-sea coral Lophelia pertusa.</title>
        <authorList>
            <person name="Herrera S."/>
            <person name="Cordes E."/>
        </authorList>
    </citation>
    <scope>NUCLEOTIDE SEQUENCE</scope>
    <source>
        <strain evidence="1">USNM1676648</strain>
        <tissue evidence="1">Polyp</tissue>
    </source>
</reference>
<dbReference type="GO" id="GO:0005815">
    <property type="term" value="C:microtubule organizing center"/>
    <property type="evidence" value="ECO:0007669"/>
    <property type="project" value="TreeGrafter"/>
</dbReference>
<dbReference type="GO" id="GO:0031023">
    <property type="term" value="P:microtubule organizing center organization"/>
    <property type="evidence" value="ECO:0007669"/>
    <property type="project" value="TreeGrafter"/>
</dbReference>
<name>A0A9X0CHN0_9CNID</name>
<evidence type="ECO:0000313" key="2">
    <source>
        <dbReference type="Proteomes" id="UP001163046"/>
    </source>
</evidence>
<dbReference type="AlphaFoldDB" id="A0A9X0CHN0"/>
<keyword evidence="2" id="KW-1185">Reference proteome</keyword>
<dbReference type="OrthoDB" id="2159690at2759"/>
<accession>A0A9X0CHN0</accession>